<feature type="transmembrane region" description="Helical" evidence="1">
    <location>
        <begin position="7"/>
        <end position="39"/>
    </location>
</feature>
<evidence type="ECO:0000313" key="2">
    <source>
        <dbReference type="EMBL" id="QJA54528.1"/>
    </source>
</evidence>
<proteinExistence type="predicted"/>
<evidence type="ECO:0000256" key="1">
    <source>
        <dbReference type="SAM" id="Phobius"/>
    </source>
</evidence>
<name>A0A6H2A433_9ZZZZ</name>
<dbReference type="EMBL" id="MT144514">
    <property type="protein sequence ID" value="QJA54528.1"/>
    <property type="molecule type" value="Genomic_DNA"/>
</dbReference>
<organism evidence="2">
    <name type="scientific">viral metagenome</name>
    <dbReference type="NCBI Taxonomy" id="1070528"/>
    <lineage>
        <taxon>unclassified sequences</taxon>
        <taxon>metagenomes</taxon>
        <taxon>organismal metagenomes</taxon>
    </lineage>
</organism>
<keyword evidence="1" id="KW-0812">Transmembrane</keyword>
<keyword evidence="1" id="KW-0472">Membrane</keyword>
<protein>
    <submittedName>
        <fullName evidence="2">Uncharacterized protein</fullName>
    </submittedName>
</protein>
<reference evidence="2" key="1">
    <citation type="submission" date="2020-03" db="EMBL/GenBank/DDBJ databases">
        <title>The deep terrestrial virosphere.</title>
        <authorList>
            <person name="Holmfeldt K."/>
            <person name="Nilsson E."/>
            <person name="Simone D."/>
            <person name="Lopez-Fernandez M."/>
            <person name="Wu X."/>
            <person name="de Brujin I."/>
            <person name="Lundin D."/>
            <person name="Andersson A."/>
            <person name="Bertilsson S."/>
            <person name="Dopson M."/>
        </authorList>
    </citation>
    <scope>NUCLEOTIDE SEQUENCE</scope>
    <source>
        <strain evidence="2">TM448A05235</strain>
    </source>
</reference>
<keyword evidence="1" id="KW-1133">Transmembrane helix</keyword>
<dbReference type="AlphaFoldDB" id="A0A6H2A433"/>
<sequence length="41" mass="4136">MKDTTRLYLALGLGVAIGLTGANLIVAVTALILILLGIVNG</sequence>
<gene>
    <name evidence="2" type="ORF">TM448A05235_0008</name>
</gene>
<accession>A0A6H2A433</accession>